<dbReference type="Proteomes" id="UP000006327">
    <property type="component" value="Unassembled WGS sequence"/>
</dbReference>
<gene>
    <name evidence="1" type="ORF">GARC_2341</name>
</gene>
<evidence type="ECO:0000313" key="1">
    <source>
        <dbReference type="EMBL" id="GAC19307.1"/>
    </source>
</evidence>
<comment type="caution">
    <text evidence="1">The sequence shown here is derived from an EMBL/GenBank/DDBJ whole genome shotgun (WGS) entry which is preliminary data.</text>
</comment>
<reference evidence="1 2" key="1">
    <citation type="journal article" date="2017" name="Antonie Van Leeuwenhoek">
        <title>Rhizobium rhizosphaerae sp. nov., a novel species isolated from rice rhizosphere.</title>
        <authorList>
            <person name="Zhao J.J."/>
            <person name="Zhang J."/>
            <person name="Zhang R.J."/>
            <person name="Zhang C.W."/>
            <person name="Yin H.Q."/>
            <person name="Zhang X.X."/>
        </authorList>
    </citation>
    <scope>NUCLEOTIDE SEQUENCE [LARGE SCALE GENOMIC DNA]</scope>
    <source>
        <strain evidence="1 2">BSs20135</strain>
    </source>
</reference>
<name>K6YMC8_9ALTE</name>
<sequence>MEEDEICCFYIVKILPQVFKTSELDGKATPWRSLQSLT</sequence>
<protein>
    <submittedName>
        <fullName evidence="1">Uncharacterized protein</fullName>
    </submittedName>
</protein>
<proteinExistence type="predicted"/>
<dbReference type="AlphaFoldDB" id="K6YMC8"/>
<evidence type="ECO:0000313" key="2">
    <source>
        <dbReference type="Proteomes" id="UP000006327"/>
    </source>
</evidence>
<keyword evidence="2" id="KW-1185">Reference proteome</keyword>
<organism evidence="1 2">
    <name type="scientific">Paraglaciecola arctica BSs20135</name>
    <dbReference type="NCBI Taxonomy" id="493475"/>
    <lineage>
        <taxon>Bacteria</taxon>
        <taxon>Pseudomonadati</taxon>
        <taxon>Pseudomonadota</taxon>
        <taxon>Gammaproteobacteria</taxon>
        <taxon>Alteromonadales</taxon>
        <taxon>Alteromonadaceae</taxon>
        <taxon>Paraglaciecola</taxon>
    </lineage>
</organism>
<accession>K6YMC8</accession>
<dbReference type="EMBL" id="BAEO01000029">
    <property type="protein sequence ID" value="GAC19307.1"/>
    <property type="molecule type" value="Genomic_DNA"/>
</dbReference>